<keyword evidence="1" id="KW-0732">Signal</keyword>
<keyword evidence="2" id="KW-1185">Reference proteome</keyword>
<dbReference type="Gene3D" id="3.80.10.10">
    <property type="entry name" value="Ribonuclease Inhibitor"/>
    <property type="match status" value="1"/>
</dbReference>
<sequence length="198" mass="21131">MAPSISISILTVALSAWASLVLSSYAAESPDKEAKALLESGWWSRKYLNSTTTSPCNLHGITCNVGGSITHISLHEDSVEKKKLGRFLNSSSFPNLVSLDVAGAGLVGGIPPEVATLSKLTYLDLSYNNLTGELPFSLGNLSQLVMLDISHNQINGSIPPELGNLISLVALNLSSKQLVWSNTFIAWPFAEPHSLPTL</sequence>
<dbReference type="Pfam" id="PF13855">
    <property type="entry name" value="LRR_8"/>
    <property type="match status" value="1"/>
</dbReference>
<organism evidence="2 3">
    <name type="scientific">Ziziphus jujuba</name>
    <name type="common">Chinese jujube</name>
    <name type="synonym">Ziziphus sativa</name>
    <dbReference type="NCBI Taxonomy" id="326968"/>
    <lineage>
        <taxon>Eukaryota</taxon>
        <taxon>Viridiplantae</taxon>
        <taxon>Streptophyta</taxon>
        <taxon>Embryophyta</taxon>
        <taxon>Tracheophyta</taxon>
        <taxon>Spermatophyta</taxon>
        <taxon>Magnoliopsida</taxon>
        <taxon>eudicotyledons</taxon>
        <taxon>Gunneridae</taxon>
        <taxon>Pentapetalae</taxon>
        <taxon>rosids</taxon>
        <taxon>fabids</taxon>
        <taxon>Rosales</taxon>
        <taxon>Rhamnaceae</taxon>
        <taxon>Paliureae</taxon>
        <taxon>Ziziphus</taxon>
    </lineage>
</organism>
<dbReference type="PANTHER" id="PTHR48009:SF16">
    <property type="entry name" value="LEUCINE-RICH REPEAT-CONTAINING N-TERMINAL PLANT-TYPE DOMAIN-CONTAINING PROTEIN"/>
    <property type="match status" value="1"/>
</dbReference>
<dbReference type="InterPro" id="IPR001611">
    <property type="entry name" value="Leu-rich_rpt"/>
</dbReference>
<dbReference type="SUPFAM" id="SSF52058">
    <property type="entry name" value="L domain-like"/>
    <property type="match status" value="1"/>
</dbReference>
<evidence type="ECO:0000313" key="2">
    <source>
        <dbReference type="Proteomes" id="UP001652623"/>
    </source>
</evidence>
<dbReference type="GeneID" id="132803392"/>
<dbReference type="RefSeq" id="XP_060672226.1">
    <property type="nucleotide sequence ID" value="XM_060816243.1"/>
</dbReference>
<proteinExistence type="predicted"/>
<reference evidence="3" key="1">
    <citation type="submission" date="2025-08" db="UniProtKB">
        <authorList>
            <consortium name="RefSeq"/>
        </authorList>
    </citation>
    <scope>IDENTIFICATION</scope>
    <source>
        <tissue evidence="3">Seedling</tissue>
    </source>
</reference>
<name>A0ABM4A672_ZIZJJ</name>
<evidence type="ECO:0000313" key="3">
    <source>
        <dbReference type="RefSeq" id="XP_060672226.1"/>
    </source>
</evidence>
<feature type="chain" id="PRO_5047279044" evidence="1">
    <location>
        <begin position="27"/>
        <end position="198"/>
    </location>
</feature>
<accession>A0ABM4A672</accession>
<dbReference type="PANTHER" id="PTHR48009">
    <property type="entry name" value="LEUCINE-RICH REPEAT (LRR) FAMILY PROTEIN"/>
    <property type="match status" value="1"/>
</dbReference>
<protein>
    <submittedName>
        <fullName evidence="3">Probable leucine-rich repeat receptor-like protein kinase At1g35710</fullName>
    </submittedName>
</protein>
<dbReference type="Proteomes" id="UP001652623">
    <property type="component" value="Chromosome 4"/>
</dbReference>
<dbReference type="PRINTS" id="PR00019">
    <property type="entry name" value="LEURICHRPT"/>
</dbReference>
<dbReference type="InterPro" id="IPR032675">
    <property type="entry name" value="LRR_dom_sf"/>
</dbReference>
<feature type="signal peptide" evidence="1">
    <location>
        <begin position="1"/>
        <end position="26"/>
    </location>
</feature>
<gene>
    <name evidence="3" type="primary">LOC132803392</name>
</gene>
<evidence type="ECO:0000256" key="1">
    <source>
        <dbReference type="SAM" id="SignalP"/>
    </source>
</evidence>
<dbReference type="InterPro" id="IPR053213">
    <property type="entry name" value="RLP29"/>
</dbReference>